<protein>
    <submittedName>
        <fullName evidence="2">Glycosyltransferase family 2 protein</fullName>
    </submittedName>
</protein>
<dbReference type="PANTHER" id="PTHR43685">
    <property type="entry name" value="GLYCOSYLTRANSFERASE"/>
    <property type="match status" value="1"/>
</dbReference>
<accession>A0A934K9D5</accession>
<gene>
    <name evidence="2" type="ORF">JF922_16305</name>
</gene>
<evidence type="ECO:0000259" key="1">
    <source>
        <dbReference type="Pfam" id="PF00535"/>
    </source>
</evidence>
<organism evidence="2 3">
    <name type="scientific">Candidatus Nephthysia bennettiae</name>
    <dbReference type="NCBI Taxonomy" id="3127016"/>
    <lineage>
        <taxon>Bacteria</taxon>
        <taxon>Bacillati</taxon>
        <taxon>Candidatus Dormiibacterota</taxon>
        <taxon>Candidatus Dormibacteria</taxon>
        <taxon>Candidatus Dormibacterales</taxon>
        <taxon>Candidatus Dormibacteraceae</taxon>
        <taxon>Candidatus Nephthysia</taxon>
    </lineage>
</organism>
<proteinExistence type="predicted"/>
<sequence>MSQPQTSSRISVVICTRDRPQTLGQALRTVLAQDFDDFEVLVVDQSSGQETRQLVEAIAATSTRLRYLRLDRPGLSRAYNAGIQETGGELLAFTDDDVTVPAGWLSSVASAFTGFPAASLLYGQVLLPPELAARENRDGVTPALPIPERRLLDREHGFRLFGMGANFAARRDLFRRIGGFDEILGGGGPLQSSQDFDLMYRAFQGGASTLLEPDVVVYHHGFRSHGGEWAATVRSYGVGVGGFFAKHVRTGDPFAAWLLFRCLAGTAARVVKQVLLRRPAATSWTYLTNILAGVYRSFQFPVDRRLRLYRVQP</sequence>
<evidence type="ECO:0000313" key="3">
    <source>
        <dbReference type="Proteomes" id="UP000612893"/>
    </source>
</evidence>
<evidence type="ECO:0000313" key="2">
    <source>
        <dbReference type="EMBL" id="MBJ7599627.1"/>
    </source>
</evidence>
<dbReference type="InterPro" id="IPR050834">
    <property type="entry name" value="Glycosyltransf_2"/>
</dbReference>
<dbReference type="InterPro" id="IPR029044">
    <property type="entry name" value="Nucleotide-diphossugar_trans"/>
</dbReference>
<comment type="caution">
    <text evidence="2">The sequence shown here is derived from an EMBL/GenBank/DDBJ whole genome shotgun (WGS) entry which is preliminary data.</text>
</comment>
<dbReference type="RefSeq" id="WP_338203184.1">
    <property type="nucleotide sequence ID" value="NZ_JAEKNR010000164.1"/>
</dbReference>
<dbReference type="Gene3D" id="3.90.550.10">
    <property type="entry name" value="Spore Coat Polysaccharide Biosynthesis Protein SpsA, Chain A"/>
    <property type="match status" value="1"/>
</dbReference>
<dbReference type="Pfam" id="PF00535">
    <property type="entry name" value="Glycos_transf_2"/>
    <property type="match status" value="1"/>
</dbReference>
<dbReference type="EMBL" id="JAEKNR010000164">
    <property type="protein sequence ID" value="MBJ7599627.1"/>
    <property type="molecule type" value="Genomic_DNA"/>
</dbReference>
<dbReference type="InterPro" id="IPR001173">
    <property type="entry name" value="Glyco_trans_2-like"/>
</dbReference>
<dbReference type="SUPFAM" id="SSF53448">
    <property type="entry name" value="Nucleotide-diphospho-sugar transferases"/>
    <property type="match status" value="1"/>
</dbReference>
<name>A0A934K9D5_9BACT</name>
<dbReference type="AlphaFoldDB" id="A0A934K9D5"/>
<feature type="domain" description="Glycosyltransferase 2-like" evidence="1">
    <location>
        <begin position="11"/>
        <end position="177"/>
    </location>
</feature>
<dbReference type="PANTHER" id="PTHR43685:SF2">
    <property type="entry name" value="GLYCOSYLTRANSFERASE 2-LIKE DOMAIN-CONTAINING PROTEIN"/>
    <property type="match status" value="1"/>
</dbReference>
<dbReference type="Proteomes" id="UP000612893">
    <property type="component" value="Unassembled WGS sequence"/>
</dbReference>
<dbReference type="CDD" id="cd00761">
    <property type="entry name" value="Glyco_tranf_GTA_type"/>
    <property type="match status" value="1"/>
</dbReference>
<reference evidence="2" key="1">
    <citation type="submission" date="2020-10" db="EMBL/GenBank/DDBJ databases">
        <title>Ca. Dormibacterota MAGs.</title>
        <authorList>
            <person name="Montgomery K."/>
        </authorList>
    </citation>
    <scope>NUCLEOTIDE SEQUENCE [LARGE SCALE GENOMIC DNA]</scope>
    <source>
        <strain evidence="2">SC8812_S17_10</strain>
    </source>
</reference>
<keyword evidence="3" id="KW-1185">Reference proteome</keyword>